<comment type="subcellular location">
    <subcellularLocation>
        <location evidence="1">Membrane</location>
        <topology evidence="1">Multi-pass membrane protein</topology>
    </subcellularLocation>
</comment>
<protein>
    <submittedName>
        <fullName evidence="9">Uncharacterized protein</fullName>
    </submittedName>
</protein>
<evidence type="ECO:0000256" key="7">
    <source>
        <dbReference type="ARBA" id="ARBA00023136"/>
    </source>
</evidence>
<dbReference type="Pfam" id="PF00209">
    <property type="entry name" value="SNF"/>
    <property type="match status" value="2"/>
</dbReference>
<feature type="transmembrane region" description="Helical" evidence="8">
    <location>
        <begin position="327"/>
        <end position="346"/>
    </location>
</feature>
<keyword evidence="3" id="KW-0813">Transport</keyword>
<organism evidence="9 10">
    <name type="scientific">Manduca sexta</name>
    <name type="common">Tobacco hawkmoth</name>
    <name type="synonym">Tobacco hornworm</name>
    <dbReference type="NCBI Taxonomy" id="7130"/>
    <lineage>
        <taxon>Eukaryota</taxon>
        <taxon>Metazoa</taxon>
        <taxon>Ecdysozoa</taxon>
        <taxon>Arthropoda</taxon>
        <taxon>Hexapoda</taxon>
        <taxon>Insecta</taxon>
        <taxon>Pterygota</taxon>
        <taxon>Neoptera</taxon>
        <taxon>Endopterygota</taxon>
        <taxon>Lepidoptera</taxon>
        <taxon>Glossata</taxon>
        <taxon>Ditrysia</taxon>
        <taxon>Bombycoidea</taxon>
        <taxon>Sphingidae</taxon>
        <taxon>Sphinginae</taxon>
        <taxon>Sphingini</taxon>
        <taxon>Manduca</taxon>
    </lineage>
</organism>
<feature type="transmembrane region" description="Helical" evidence="8">
    <location>
        <begin position="612"/>
        <end position="639"/>
    </location>
</feature>
<dbReference type="GO" id="GO:0005886">
    <property type="term" value="C:plasma membrane"/>
    <property type="evidence" value="ECO:0007669"/>
    <property type="project" value="TreeGrafter"/>
</dbReference>
<feature type="transmembrane region" description="Helical" evidence="8">
    <location>
        <begin position="286"/>
        <end position="307"/>
    </location>
</feature>
<reference evidence="9" key="2">
    <citation type="submission" date="2020-12" db="EMBL/GenBank/DDBJ databases">
        <authorList>
            <person name="Kanost M."/>
        </authorList>
    </citation>
    <scope>NUCLEOTIDE SEQUENCE</scope>
</reference>
<feature type="transmembrane region" description="Helical" evidence="8">
    <location>
        <begin position="463"/>
        <end position="487"/>
    </location>
</feature>
<evidence type="ECO:0000256" key="2">
    <source>
        <dbReference type="ARBA" id="ARBA00006459"/>
    </source>
</evidence>
<feature type="transmembrane region" description="Helical" evidence="8">
    <location>
        <begin position="82"/>
        <end position="101"/>
    </location>
</feature>
<feature type="transmembrane region" description="Helical" evidence="8">
    <location>
        <begin position="537"/>
        <end position="559"/>
    </location>
</feature>
<keyword evidence="6 8" id="KW-1133">Transmembrane helix</keyword>
<dbReference type="EMBL" id="JH668427">
    <property type="protein sequence ID" value="KAG6452584.1"/>
    <property type="molecule type" value="Genomic_DNA"/>
</dbReference>
<dbReference type="PANTHER" id="PTHR11616:SF240">
    <property type="entry name" value="BLOATED TUBULES, ISOFORM B-RELATED"/>
    <property type="match status" value="1"/>
</dbReference>
<accession>A0A922CNL8</accession>
<name>A0A922CNL8_MANSE</name>
<dbReference type="InterPro" id="IPR000175">
    <property type="entry name" value="Na/ntran_symport"/>
</dbReference>
<evidence type="ECO:0000256" key="3">
    <source>
        <dbReference type="ARBA" id="ARBA00022448"/>
    </source>
</evidence>
<dbReference type="PANTHER" id="PTHR11616">
    <property type="entry name" value="SODIUM/CHLORIDE DEPENDENT TRANSPORTER"/>
    <property type="match status" value="1"/>
</dbReference>
<evidence type="ECO:0000256" key="4">
    <source>
        <dbReference type="ARBA" id="ARBA00022692"/>
    </source>
</evidence>
<gene>
    <name evidence="9" type="ORF">O3G_MSEX007722</name>
</gene>
<dbReference type="GO" id="GO:0015293">
    <property type="term" value="F:symporter activity"/>
    <property type="evidence" value="ECO:0007669"/>
    <property type="project" value="UniProtKB-KW"/>
</dbReference>
<evidence type="ECO:0000313" key="10">
    <source>
        <dbReference type="Proteomes" id="UP000791440"/>
    </source>
</evidence>
<dbReference type="PROSITE" id="PS50267">
    <property type="entry name" value="NA_NEUROTRAN_SYMP_3"/>
    <property type="match status" value="1"/>
</dbReference>
<feature type="transmembrane region" description="Helical" evidence="8">
    <location>
        <begin position="499"/>
        <end position="525"/>
    </location>
</feature>
<evidence type="ECO:0000256" key="1">
    <source>
        <dbReference type="ARBA" id="ARBA00004141"/>
    </source>
</evidence>
<evidence type="ECO:0000256" key="6">
    <source>
        <dbReference type="ARBA" id="ARBA00022989"/>
    </source>
</evidence>
<reference evidence="9" key="1">
    <citation type="journal article" date="2016" name="Insect Biochem. Mol. Biol.">
        <title>Multifaceted biological insights from a draft genome sequence of the tobacco hornworm moth, Manduca sexta.</title>
        <authorList>
            <person name="Kanost M.R."/>
            <person name="Arrese E.L."/>
            <person name="Cao X."/>
            <person name="Chen Y.R."/>
            <person name="Chellapilla S."/>
            <person name="Goldsmith M.R."/>
            <person name="Grosse-Wilde E."/>
            <person name="Heckel D.G."/>
            <person name="Herndon N."/>
            <person name="Jiang H."/>
            <person name="Papanicolaou A."/>
            <person name="Qu J."/>
            <person name="Soulages J.L."/>
            <person name="Vogel H."/>
            <person name="Walters J."/>
            <person name="Waterhouse R.M."/>
            <person name="Ahn S.J."/>
            <person name="Almeida F.C."/>
            <person name="An C."/>
            <person name="Aqrawi P."/>
            <person name="Bretschneider A."/>
            <person name="Bryant W.B."/>
            <person name="Bucks S."/>
            <person name="Chao H."/>
            <person name="Chevignon G."/>
            <person name="Christen J.M."/>
            <person name="Clarke D.F."/>
            <person name="Dittmer N.T."/>
            <person name="Ferguson L.C.F."/>
            <person name="Garavelou S."/>
            <person name="Gordon K.H.J."/>
            <person name="Gunaratna R.T."/>
            <person name="Han Y."/>
            <person name="Hauser F."/>
            <person name="He Y."/>
            <person name="Heidel-Fischer H."/>
            <person name="Hirsh A."/>
            <person name="Hu Y."/>
            <person name="Jiang H."/>
            <person name="Kalra D."/>
            <person name="Klinner C."/>
            <person name="Konig C."/>
            <person name="Kovar C."/>
            <person name="Kroll A.R."/>
            <person name="Kuwar S.S."/>
            <person name="Lee S.L."/>
            <person name="Lehman R."/>
            <person name="Li K."/>
            <person name="Li Z."/>
            <person name="Liang H."/>
            <person name="Lovelace S."/>
            <person name="Lu Z."/>
            <person name="Mansfield J.H."/>
            <person name="McCulloch K.J."/>
            <person name="Mathew T."/>
            <person name="Morton B."/>
            <person name="Muzny D.M."/>
            <person name="Neunemann D."/>
            <person name="Ongeri F."/>
            <person name="Pauchet Y."/>
            <person name="Pu L.L."/>
            <person name="Pyrousis I."/>
            <person name="Rao X.J."/>
            <person name="Redding A."/>
            <person name="Roesel C."/>
            <person name="Sanchez-Gracia A."/>
            <person name="Schaack S."/>
            <person name="Shukla A."/>
            <person name="Tetreau G."/>
            <person name="Wang Y."/>
            <person name="Xiong G.H."/>
            <person name="Traut W."/>
            <person name="Walsh T.K."/>
            <person name="Worley K.C."/>
            <person name="Wu D."/>
            <person name="Wu W."/>
            <person name="Wu Y.Q."/>
            <person name="Zhang X."/>
            <person name="Zou Z."/>
            <person name="Zucker H."/>
            <person name="Briscoe A.D."/>
            <person name="Burmester T."/>
            <person name="Clem R.J."/>
            <person name="Feyereisen R."/>
            <person name="Grimmelikhuijzen C.J.P."/>
            <person name="Hamodrakas S.J."/>
            <person name="Hansson B.S."/>
            <person name="Huguet E."/>
            <person name="Jermiin L.S."/>
            <person name="Lan Q."/>
            <person name="Lehman H.K."/>
            <person name="Lorenzen M."/>
            <person name="Merzendorfer H."/>
            <person name="Michalopoulos I."/>
            <person name="Morton D.B."/>
            <person name="Muthukrishnan S."/>
            <person name="Oakeshott J.G."/>
            <person name="Palmer W."/>
            <person name="Park Y."/>
            <person name="Passarelli A.L."/>
            <person name="Rozas J."/>
            <person name="Schwartz L.M."/>
            <person name="Smith W."/>
            <person name="Southgate A."/>
            <person name="Vilcinskas A."/>
            <person name="Vogt R."/>
            <person name="Wang P."/>
            <person name="Werren J."/>
            <person name="Yu X.Q."/>
            <person name="Zhou J.J."/>
            <person name="Brown S.J."/>
            <person name="Scherer S.E."/>
            <person name="Richards S."/>
            <person name="Blissard G.W."/>
        </authorList>
    </citation>
    <scope>NUCLEOTIDE SEQUENCE</scope>
</reference>
<dbReference type="AlphaFoldDB" id="A0A922CNL8"/>
<dbReference type="GO" id="GO:0006865">
    <property type="term" value="P:amino acid transport"/>
    <property type="evidence" value="ECO:0007669"/>
    <property type="project" value="TreeGrafter"/>
</dbReference>
<keyword evidence="4 8" id="KW-0812">Transmembrane</keyword>
<feature type="transmembrane region" description="Helical" evidence="8">
    <location>
        <begin position="412"/>
        <end position="433"/>
    </location>
</feature>
<evidence type="ECO:0000256" key="8">
    <source>
        <dbReference type="SAM" id="Phobius"/>
    </source>
</evidence>
<proteinExistence type="inferred from homology"/>
<evidence type="ECO:0000313" key="9">
    <source>
        <dbReference type="EMBL" id="KAG6452584.1"/>
    </source>
</evidence>
<evidence type="ECO:0000256" key="5">
    <source>
        <dbReference type="ARBA" id="ARBA00022847"/>
    </source>
</evidence>
<sequence length="647" mass="71831">MLAKSKRTEESLETILTFDNRDAQSQWSVVWSTTQIPGMDNATGGRPQRRVVGRRRLRLGSLALGTLLAMHCRVTASALTGGFFLFMMFLILAVIALANPLRHFEVYLGQWSISGPGRAFRIIPMLDGIGLAICINAIVRAITSGTVAAIAAMYVIHSVSDARLPFTYCRDFELKAYEPLWKELSATMLQKTRFSLETGVLEGSGEQRFSSIGTTVGLYDGAWRNLSYIRYNLQDETNVSKKKLRKIAVCEELYRGDYPPLYSTPAYNFFYVEVVHLRSDLSLGQFNMTLVACLILTWLMLWGFLVIERILHGRLIWNNIKSWFVVVPWIWVVLLVAVAASNFASLHKALRKAFKIGAKEIIAGLADALEVALYIHSASVGTEILHGKGLNHFASGHIDPHLHSENVWHSGLVLLLTALHSGGAAMCALVDYIQPSSQGLINMRESVLWIIPMYSKCTSTGNYSHLVTTLIFGGLMFSYMTVAFALLKTAIHTIFEYRVKLVFVEQIVVGGLILTCMMLSFLFATNGGVALLESVDAVMSGSAMPFVCLLELVGMLYVYRSHDFISDLNLATEENTCSTRISMQWQIIPIITLATLIIKIALLLDAEMPATFMYLAITPLVGVAMAVPLRACHNAYVFLRPTPRRGT</sequence>
<dbReference type="SUPFAM" id="SSF161070">
    <property type="entry name" value="SNF-like"/>
    <property type="match status" value="1"/>
</dbReference>
<dbReference type="Proteomes" id="UP000791440">
    <property type="component" value="Unassembled WGS sequence"/>
</dbReference>
<keyword evidence="5" id="KW-0769">Symport</keyword>
<dbReference type="GO" id="GO:0035725">
    <property type="term" value="P:sodium ion transmembrane transport"/>
    <property type="evidence" value="ECO:0007669"/>
    <property type="project" value="TreeGrafter"/>
</dbReference>
<dbReference type="InterPro" id="IPR037272">
    <property type="entry name" value="SNS_sf"/>
</dbReference>
<keyword evidence="7 8" id="KW-0472">Membrane</keyword>
<comment type="caution">
    <text evidence="9">The sequence shown here is derived from an EMBL/GenBank/DDBJ whole genome shotgun (WGS) entry which is preliminary data.</text>
</comment>
<feature type="transmembrane region" description="Helical" evidence="8">
    <location>
        <begin position="587"/>
        <end position="606"/>
    </location>
</feature>
<keyword evidence="10" id="KW-1185">Reference proteome</keyword>
<comment type="similarity">
    <text evidence="2">Belongs to the sodium:neurotransmitter symporter (SNF) (TC 2.A.22) family.</text>
</comment>